<keyword evidence="9" id="KW-0411">Iron-sulfur</keyword>
<evidence type="ECO:0000256" key="7">
    <source>
        <dbReference type="ARBA" id="ARBA00023002"/>
    </source>
</evidence>
<comment type="similarity">
    <text evidence="2">Belongs to the FAD-binding oxidoreductase/transferase type 4 family.</text>
</comment>
<evidence type="ECO:0000259" key="12">
    <source>
        <dbReference type="PROSITE" id="PS51387"/>
    </source>
</evidence>
<dbReference type="InterPro" id="IPR004113">
    <property type="entry name" value="FAD-bd_oxidored_4_C"/>
</dbReference>
<accession>A0A3D8L765</accession>
<dbReference type="Gene3D" id="3.30.70.2740">
    <property type="match status" value="1"/>
</dbReference>
<evidence type="ECO:0000313" key="13">
    <source>
        <dbReference type="EMBL" id="RDV13241.1"/>
    </source>
</evidence>
<dbReference type="GO" id="GO:0008720">
    <property type="term" value="F:D-lactate dehydrogenase (NAD+) activity"/>
    <property type="evidence" value="ECO:0007669"/>
    <property type="project" value="TreeGrafter"/>
</dbReference>
<comment type="caution">
    <text evidence="13">The sequence shown here is derived from an EMBL/GenBank/DDBJ whole genome shotgun (WGS) entry which is preliminary data.</text>
</comment>
<feature type="domain" description="FAD-binding PCMH-type" evidence="12">
    <location>
        <begin position="33"/>
        <end position="261"/>
    </location>
</feature>
<dbReference type="InterPro" id="IPR016169">
    <property type="entry name" value="FAD-bd_PCMH_sub2"/>
</dbReference>
<dbReference type="GO" id="GO:1903457">
    <property type="term" value="P:lactate catabolic process"/>
    <property type="evidence" value="ECO:0007669"/>
    <property type="project" value="TreeGrafter"/>
</dbReference>
<dbReference type="Gene3D" id="3.30.43.10">
    <property type="entry name" value="Uridine Diphospho-n-acetylenolpyruvylglucosamine Reductase, domain 2"/>
    <property type="match status" value="1"/>
</dbReference>
<dbReference type="SUPFAM" id="SSF46548">
    <property type="entry name" value="alpha-helical ferredoxin"/>
    <property type="match status" value="1"/>
</dbReference>
<dbReference type="PROSITE" id="PS51387">
    <property type="entry name" value="FAD_PCMH"/>
    <property type="match status" value="1"/>
</dbReference>
<keyword evidence="7" id="KW-0560">Oxidoreductase</keyword>
<dbReference type="SUPFAM" id="SSF56176">
    <property type="entry name" value="FAD-binding/transporter-associated domain-like"/>
    <property type="match status" value="1"/>
</dbReference>
<dbReference type="GO" id="GO:0071949">
    <property type="term" value="F:FAD binding"/>
    <property type="evidence" value="ECO:0007669"/>
    <property type="project" value="InterPro"/>
</dbReference>
<dbReference type="EMBL" id="QRGR01000026">
    <property type="protein sequence ID" value="RDV13241.1"/>
    <property type="molecule type" value="Genomic_DNA"/>
</dbReference>
<dbReference type="PANTHER" id="PTHR11748:SF111">
    <property type="entry name" value="D-LACTATE DEHYDROGENASE, MITOCHONDRIAL-RELATED"/>
    <property type="match status" value="1"/>
</dbReference>
<dbReference type="SUPFAM" id="SSF55103">
    <property type="entry name" value="FAD-linked oxidases, C-terminal domain"/>
    <property type="match status" value="1"/>
</dbReference>
<dbReference type="InterPro" id="IPR036318">
    <property type="entry name" value="FAD-bd_PCMH-like_sf"/>
</dbReference>
<dbReference type="Pfam" id="PF02913">
    <property type="entry name" value="FAD-oxidase_C"/>
    <property type="match status" value="1"/>
</dbReference>
<dbReference type="Pfam" id="PF01565">
    <property type="entry name" value="FAD_binding_4"/>
    <property type="match status" value="1"/>
</dbReference>
<dbReference type="InterPro" id="IPR016167">
    <property type="entry name" value="FAD-bd_PCMH_sub1"/>
</dbReference>
<evidence type="ECO:0000256" key="10">
    <source>
        <dbReference type="ARBA" id="ARBA00038897"/>
    </source>
</evidence>
<dbReference type="Gene3D" id="3.30.465.10">
    <property type="match status" value="1"/>
</dbReference>
<evidence type="ECO:0000256" key="9">
    <source>
        <dbReference type="ARBA" id="ARBA00023014"/>
    </source>
</evidence>
<dbReference type="EC" id="1.1.2.4" evidence="10"/>
<dbReference type="Proteomes" id="UP000256708">
    <property type="component" value="Unassembled WGS sequence"/>
</dbReference>
<dbReference type="RefSeq" id="WP_115567440.1">
    <property type="nucleotide sequence ID" value="NZ_QRGR01000026.1"/>
</dbReference>
<evidence type="ECO:0000256" key="3">
    <source>
        <dbReference type="ARBA" id="ARBA00022630"/>
    </source>
</evidence>
<dbReference type="PROSITE" id="PS00198">
    <property type="entry name" value="4FE4S_FER_1"/>
    <property type="match status" value="1"/>
</dbReference>
<evidence type="ECO:0000313" key="14">
    <source>
        <dbReference type="Proteomes" id="UP000256708"/>
    </source>
</evidence>
<evidence type="ECO:0000256" key="6">
    <source>
        <dbReference type="ARBA" id="ARBA00022946"/>
    </source>
</evidence>
<dbReference type="InterPro" id="IPR006094">
    <property type="entry name" value="Oxid_FAD_bind_N"/>
</dbReference>
<keyword evidence="5" id="KW-0274">FAD</keyword>
<feature type="domain" description="4Fe-4S ferredoxin-type" evidence="11">
    <location>
        <begin position="527"/>
        <end position="556"/>
    </location>
</feature>
<dbReference type="Gene3D" id="1.10.1060.10">
    <property type="entry name" value="Alpha-helical ferredoxin"/>
    <property type="match status" value="1"/>
</dbReference>
<dbReference type="InterPro" id="IPR009051">
    <property type="entry name" value="Helical_ferredxn"/>
</dbReference>
<dbReference type="InterPro" id="IPR016164">
    <property type="entry name" value="FAD-linked_Oxase-like_C"/>
</dbReference>
<dbReference type="GO" id="GO:0004458">
    <property type="term" value="F:D-lactate dehydrogenase (cytochrome) activity"/>
    <property type="evidence" value="ECO:0007669"/>
    <property type="project" value="UniProtKB-EC"/>
</dbReference>
<dbReference type="Pfam" id="PF02754">
    <property type="entry name" value="CCG"/>
    <property type="match status" value="1"/>
</dbReference>
<dbReference type="PANTHER" id="PTHR11748">
    <property type="entry name" value="D-LACTATE DEHYDROGENASE"/>
    <property type="match status" value="1"/>
</dbReference>
<gene>
    <name evidence="13" type="ORF">DXT99_20395</name>
</gene>
<reference evidence="14" key="1">
    <citation type="submission" date="2018-08" db="EMBL/GenBank/DDBJ databases">
        <authorList>
            <person name="Liu Z.-W."/>
            <person name="Du Z.-J."/>
        </authorList>
    </citation>
    <scope>NUCLEOTIDE SEQUENCE [LARGE SCALE GENOMIC DNA]</scope>
    <source>
        <strain evidence="14">H4X</strain>
    </source>
</reference>
<keyword evidence="3" id="KW-0285">Flavoprotein</keyword>
<keyword evidence="14" id="KW-1185">Reference proteome</keyword>
<dbReference type="InterPro" id="IPR016171">
    <property type="entry name" value="Vanillyl_alc_oxidase_C-sub2"/>
</dbReference>
<dbReference type="PROSITE" id="PS51379">
    <property type="entry name" value="4FE4S_FER_2"/>
    <property type="match status" value="1"/>
</dbReference>
<keyword evidence="4" id="KW-0479">Metal-binding</keyword>
<proteinExistence type="inferred from homology"/>
<evidence type="ECO:0000256" key="2">
    <source>
        <dbReference type="ARBA" id="ARBA00008000"/>
    </source>
</evidence>
<dbReference type="InterPro" id="IPR004017">
    <property type="entry name" value="Cys_rich_dom"/>
</dbReference>
<dbReference type="AlphaFoldDB" id="A0A3D8L765"/>
<dbReference type="GO" id="GO:0051536">
    <property type="term" value="F:iron-sulfur cluster binding"/>
    <property type="evidence" value="ECO:0007669"/>
    <property type="project" value="UniProtKB-KW"/>
</dbReference>
<dbReference type="Gene3D" id="1.10.45.10">
    <property type="entry name" value="Vanillyl-alcohol Oxidase, Chain A, domain 4"/>
    <property type="match status" value="1"/>
</dbReference>
<comment type="cofactor">
    <cofactor evidence="1">
        <name>FAD</name>
        <dbReference type="ChEBI" id="CHEBI:57692"/>
    </cofactor>
</comment>
<sequence length="961" mass="105570">MKIDKLLEAILPKARIKSRLIDVVSYASDAGFYYLRPEAVVQPVSEEEVRALFALSHQHKVPLTFRAAGTSLSGQSITDGILVDLSQFWNKVVVEEEGALVRVQPGVIGAIVNAFLRKYKRKIGPDPASINSAMMGGILSNNASGMCCGVSKNSYHTTKYIRFMLPNGNTYSTEAAADYDRFSTECPDLYRQLQALRDQVRNSPTLHEIIRHKYKTKNTVGYSVNAFIDYEDPLDILAHLLIGAEGTLGFISEAVLRTVPDYPAKSTALMFFPDIYAACQAIVPLSVSGAEAVELMDRASLRSVEHMAGVPAEIRALPETAAALLVEYQGNNQEEVQGKIANFISVSPELALLNQPVFTVNPIEQALLWKVRKGMFPAVGAVRASGTTVILEDIAFPVERLGDAILDLQGLFKAHGYDKAIIFGHAKDGNIHFVVTQAFDAPAEIERYDRFLQEVVALVVQKYKGALKAEHGTGRNMAPFVETEWGSEVYQIMKTLKQIIDPDNLLNPGVIINHDKNAHIQNLKDLPKVEAEVDKCMECGFCEHKCPSRNITLTPRRRIVVRRELLKLKRQGNKREHKELLQQYQYDGLDTCAVDGLCATACPVDINTGDLVKRLRRENHSEFVNNVALLIAKNFKPVTSVVKAGLQAGAGINKLLGAHTLAKLTKGVKDVLPAFPLWSNQLTPAPDIAAHIAKAVGSKENAAVVYFPTCISRTMGTSEGSKKSIVETFSSVSGKAGISFLIPQDINGACCGQIFSSKGYSKAYAFTVNETIEKVWQWTDAGRLPLVLDITSCTHTLQNCRPALSPENQQKFDAIRIIDSIDYISDFLLPQAKVLRKKERVVLHPVCSLQKMGLEAKFVSIAKQLAQEVTVPVQAGCCGMAGDRGFLVPELTQSATLPEAQEVKQQTYDGYYSSARTCEMAMSEAVGKNYESIVYLLDECMEHSSNDVSRSRVEGGAPVVL</sequence>
<protein>
    <recommendedName>
        <fullName evidence="10">D-lactate dehydrogenase (cytochrome)</fullName>
        <ecNumber evidence="10">1.1.2.4</ecNumber>
    </recommendedName>
</protein>
<evidence type="ECO:0000259" key="11">
    <source>
        <dbReference type="PROSITE" id="PS51379"/>
    </source>
</evidence>
<evidence type="ECO:0000256" key="5">
    <source>
        <dbReference type="ARBA" id="ARBA00022827"/>
    </source>
</evidence>
<keyword evidence="6" id="KW-0809">Transit peptide</keyword>
<organism evidence="13 14">
    <name type="scientific">Pontibacter diazotrophicus</name>
    <dbReference type="NCBI Taxonomy" id="1400979"/>
    <lineage>
        <taxon>Bacteria</taxon>
        <taxon>Pseudomonadati</taxon>
        <taxon>Bacteroidota</taxon>
        <taxon>Cytophagia</taxon>
        <taxon>Cytophagales</taxon>
        <taxon>Hymenobacteraceae</taxon>
        <taxon>Pontibacter</taxon>
    </lineage>
</organism>
<evidence type="ECO:0000256" key="4">
    <source>
        <dbReference type="ARBA" id="ARBA00022723"/>
    </source>
</evidence>
<dbReference type="GO" id="GO:0046872">
    <property type="term" value="F:metal ion binding"/>
    <property type="evidence" value="ECO:0007669"/>
    <property type="project" value="UniProtKB-KW"/>
</dbReference>
<name>A0A3D8L765_9BACT</name>
<dbReference type="InterPro" id="IPR016166">
    <property type="entry name" value="FAD-bd_PCMH"/>
</dbReference>
<dbReference type="OrthoDB" id="9767256at2"/>
<dbReference type="InterPro" id="IPR017896">
    <property type="entry name" value="4Fe4S_Fe-S-bd"/>
</dbReference>
<dbReference type="Pfam" id="PF13183">
    <property type="entry name" value="Fer4_8"/>
    <property type="match status" value="1"/>
</dbReference>
<dbReference type="InterPro" id="IPR017900">
    <property type="entry name" value="4Fe4S_Fe_S_CS"/>
</dbReference>
<keyword evidence="8" id="KW-0408">Iron</keyword>
<dbReference type="Gene3D" id="3.30.70.2190">
    <property type="match status" value="1"/>
</dbReference>
<evidence type="ECO:0000256" key="1">
    <source>
        <dbReference type="ARBA" id="ARBA00001974"/>
    </source>
</evidence>
<evidence type="ECO:0000256" key="8">
    <source>
        <dbReference type="ARBA" id="ARBA00023004"/>
    </source>
</evidence>